<evidence type="ECO:0000256" key="8">
    <source>
        <dbReference type="ARBA" id="ARBA00023239"/>
    </source>
</evidence>
<keyword evidence="10" id="KW-0963">Cytoplasm</keyword>
<comment type="cofactor">
    <cofactor evidence="13">
        <name>Mg(2+)</name>
        <dbReference type="ChEBI" id="CHEBI:18420"/>
    </cofactor>
    <text evidence="13">Mg(2+) is required for catalysis and for stabilizing the dimer.</text>
</comment>
<dbReference type="InterPro" id="IPR036849">
    <property type="entry name" value="Enolase-like_C_sf"/>
</dbReference>
<dbReference type="PIRSF" id="PIRSF001400">
    <property type="entry name" value="Enolase"/>
    <property type="match status" value="1"/>
</dbReference>
<feature type="binding site" evidence="12">
    <location>
        <position position="390"/>
    </location>
    <ligand>
        <name>substrate</name>
    </ligand>
</feature>
<dbReference type="Gene3D" id="3.30.390.10">
    <property type="entry name" value="Enolase-like, N-terminal domain"/>
    <property type="match status" value="1"/>
</dbReference>
<feature type="binding site" evidence="12">
    <location>
        <position position="156"/>
    </location>
    <ligand>
        <name>substrate</name>
    </ligand>
</feature>
<dbReference type="EC" id="4.2.1.11" evidence="3 10"/>
<keyword evidence="8 10" id="KW-0456">Lyase</keyword>
<dbReference type="eggNOG" id="COG0148">
    <property type="taxonomic scope" value="Bacteria"/>
</dbReference>
<dbReference type="Pfam" id="PF03952">
    <property type="entry name" value="Enolase_N"/>
    <property type="match status" value="1"/>
</dbReference>
<evidence type="ECO:0000256" key="5">
    <source>
        <dbReference type="ARBA" id="ARBA00022525"/>
    </source>
</evidence>
<dbReference type="PANTHER" id="PTHR11902">
    <property type="entry name" value="ENOLASE"/>
    <property type="match status" value="1"/>
</dbReference>
<evidence type="ECO:0000256" key="1">
    <source>
        <dbReference type="ARBA" id="ARBA00005031"/>
    </source>
</evidence>
<dbReference type="PRINTS" id="PR00148">
    <property type="entry name" value="ENOLASE"/>
</dbReference>
<feature type="binding site" evidence="10">
    <location>
        <position position="390"/>
    </location>
    <ligand>
        <name>(2R)-2-phosphoglycerate</name>
        <dbReference type="ChEBI" id="CHEBI:58289"/>
    </ligand>
</feature>
<dbReference type="SUPFAM" id="SSF51604">
    <property type="entry name" value="Enolase C-terminal domain-like"/>
    <property type="match status" value="1"/>
</dbReference>
<dbReference type="RefSeq" id="WP_013756613.1">
    <property type="nucleotide sequence ID" value="NC_015499.1"/>
</dbReference>
<comment type="catalytic activity">
    <reaction evidence="10">
        <text>(2R)-2-phosphoglycerate = phosphoenolpyruvate + H2O</text>
        <dbReference type="Rhea" id="RHEA:10164"/>
        <dbReference type="ChEBI" id="CHEBI:15377"/>
        <dbReference type="ChEBI" id="CHEBI:58289"/>
        <dbReference type="ChEBI" id="CHEBI:58702"/>
        <dbReference type="EC" id="4.2.1.11"/>
    </reaction>
</comment>
<evidence type="ECO:0000256" key="2">
    <source>
        <dbReference type="ARBA" id="ARBA00009604"/>
    </source>
</evidence>
<comment type="function">
    <text evidence="9 10">Catalyzes the reversible conversion of 2-phosphoglycerate (2-PG) into phosphoenolpyruvate (PEP). It is essential for the degradation of carbohydrates via glycolysis.</text>
</comment>
<gene>
    <name evidence="10" type="primary">eno</name>
    <name evidence="16" type="ORF">Thena_1275</name>
</gene>
<keyword evidence="17" id="KW-1185">Reference proteome</keyword>
<comment type="pathway">
    <text evidence="1 10">Carbohydrate degradation; glycolysis; pyruvate from D-glyceraldehyde 3-phosphate: step 4/5.</text>
</comment>
<comment type="cofactor">
    <cofactor evidence="10">
        <name>Mg(2+)</name>
        <dbReference type="ChEBI" id="CHEBI:18420"/>
    </cofactor>
    <text evidence="10">Binds a second Mg(2+) ion via substrate during catalysis.</text>
</comment>
<dbReference type="EMBL" id="CP002690">
    <property type="protein sequence ID" value="AEE14892.1"/>
    <property type="molecule type" value="Genomic_DNA"/>
</dbReference>
<evidence type="ECO:0000256" key="4">
    <source>
        <dbReference type="ARBA" id="ARBA00017068"/>
    </source>
</evidence>
<dbReference type="SFLD" id="SFLDF00002">
    <property type="entry name" value="enolase"/>
    <property type="match status" value="1"/>
</dbReference>
<dbReference type="InterPro" id="IPR020809">
    <property type="entry name" value="Enolase_CS"/>
</dbReference>
<feature type="active site" description="Proton acceptor" evidence="10 11">
    <location>
        <position position="339"/>
    </location>
</feature>
<dbReference type="GO" id="GO:0005576">
    <property type="term" value="C:extracellular region"/>
    <property type="evidence" value="ECO:0007669"/>
    <property type="project" value="UniProtKB-SubCell"/>
</dbReference>
<evidence type="ECO:0000256" key="11">
    <source>
        <dbReference type="PIRSR" id="PIRSR001400-1"/>
    </source>
</evidence>
<name>M1E586_9BACT</name>
<feature type="binding site" evidence="10">
    <location>
        <position position="369"/>
    </location>
    <ligand>
        <name>(2R)-2-phosphoglycerate</name>
        <dbReference type="ChEBI" id="CHEBI:58289"/>
    </ligand>
</feature>
<evidence type="ECO:0000256" key="10">
    <source>
        <dbReference type="HAMAP-Rule" id="MF_00318"/>
    </source>
</evidence>
<evidence type="ECO:0000313" key="17">
    <source>
        <dbReference type="Proteomes" id="UP000011765"/>
    </source>
</evidence>
<dbReference type="Gene3D" id="3.20.20.120">
    <property type="entry name" value="Enolase-like C-terminal domain"/>
    <property type="match status" value="1"/>
</dbReference>
<dbReference type="UniPathway" id="UPA00109">
    <property type="reaction ID" value="UER00187"/>
</dbReference>
<evidence type="ECO:0000259" key="14">
    <source>
        <dbReference type="SMART" id="SM01192"/>
    </source>
</evidence>
<feature type="active site" description="Proton donor" evidence="10 11">
    <location>
        <position position="207"/>
    </location>
</feature>
<evidence type="ECO:0000259" key="15">
    <source>
        <dbReference type="SMART" id="SM01193"/>
    </source>
</evidence>
<feature type="binding site" evidence="10">
    <location>
        <position position="339"/>
    </location>
    <ligand>
        <name>(2R)-2-phosphoglycerate</name>
        <dbReference type="ChEBI" id="CHEBI:58289"/>
    </ligand>
</feature>
<dbReference type="HAMAP" id="MF_00318">
    <property type="entry name" value="Enolase"/>
    <property type="match status" value="1"/>
</dbReference>
<evidence type="ECO:0000313" key="16">
    <source>
        <dbReference type="EMBL" id="AEE14892.1"/>
    </source>
</evidence>
<dbReference type="AlphaFoldDB" id="M1E586"/>
<protein>
    <recommendedName>
        <fullName evidence="4 10">Enolase</fullName>
        <ecNumber evidence="3 10">4.2.1.11</ecNumber>
    </recommendedName>
    <alternativeName>
        <fullName evidence="10">2-phospho-D-glycerate hydro-lyase</fullName>
    </alternativeName>
    <alternativeName>
        <fullName evidence="10">2-phosphoglycerate dehydratase</fullName>
    </alternativeName>
</protein>
<keyword evidence="5 10" id="KW-0964">Secreted</keyword>
<dbReference type="STRING" id="747365.Thena_1275"/>
<dbReference type="FunFam" id="3.30.390.10:FF:000001">
    <property type="entry name" value="Enolase"/>
    <property type="match status" value="1"/>
</dbReference>
<dbReference type="SMART" id="SM01193">
    <property type="entry name" value="Enolase_N"/>
    <property type="match status" value="1"/>
</dbReference>
<comment type="similarity">
    <text evidence="2 10">Belongs to the enolase family.</text>
</comment>
<accession>M1E586</accession>
<evidence type="ECO:0000256" key="9">
    <source>
        <dbReference type="ARBA" id="ARBA00045763"/>
    </source>
</evidence>
<dbReference type="GO" id="GO:0009986">
    <property type="term" value="C:cell surface"/>
    <property type="evidence" value="ECO:0007669"/>
    <property type="project" value="UniProtKB-SubCell"/>
</dbReference>
<dbReference type="NCBIfam" id="TIGR01060">
    <property type="entry name" value="eno"/>
    <property type="match status" value="1"/>
</dbReference>
<dbReference type="GO" id="GO:0006096">
    <property type="term" value="P:glycolytic process"/>
    <property type="evidence" value="ECO:0007669"/>
    <property type="project" value="UniProtKB-UniRule"/>
</dbReference>
<dbReference type="PROSITE" id="PS00164">
    <property type="entry name" value="ENOLASE"/>
    <property type="match status" value="1"/>
</dbReference>
<dbReference type="KEGG" id="tnr:Thena_1275"/>
<dbReference type="InterPro" id="IPR020811">
    <property type="entry name" value="Enolase_N"/>
</dbReference>
<feature type="domain" description="Enolase C-terminal TIM barrel" evidence="14">
    <location>
        <begin position="140"/>
        <end position="427"/>
    </location>
</feature>
<feature type="binding site" evidence="10">
    <location>
        <position position="165"/>
    </location>
    <ligand>
        <name>(2R)-2-phosphoglycerate</name>
        <dbReference type="ChEBI" id="CHEBI:58289"/>
    </ligand>
</feature>
<organism evidence="16 17">
    <name type="scientific">Thermodesulfobium narugense DSM 14796</name>
    <dbReference type="NCBI Taxonomy" id="747365"/>
    <lineage>
        <taxon>Bacteria</taxon>
        <taxon>Pseudomonadati</taxon>
        <taxon>Thermodesulfobiota</taxon>
        <taxon>Thermodesulfobiia</taxon>
        <taxon>Thermodesulfobiales</taxon>
        <taxon>Thermodesulfobiaceae</taxon>
        <taxon>Thermodesulfobium</taxon>
    </lineage>
</organism>
<dbReference type="SMART" id="SM01192">
    <property type="entry name" value="Enolase_C"/>
    <property type="match status" value="1"/>
</dbReference>
<dbReference type="GO" id="GO:0000015">
    <property type="term" value="C:phosphopyruvate hydratase complex"/>
    <property type="evidence" value="ECO:0007669"/>
    <property type="project" value="InterPro"/>
</dbReference>
<evidence type="ECO:0000256" key="12">
    <source>
        <dbReference type="PIRSR" id="PIRSR001400-2"/>
    </source>
</evidence>
<dbReference type="OrthoDB" id="9804716at2"/>
<evidence type="ECO:0000256" key="7">
    <source>
        <dbReference type="ARBA" id="ARBA00023152"/>
    </source>
</evidence>
<feature type="binding site" evidence="12">
    <location>
        <position position="166"/>
    </location>
    <ligand>
        <name>substrate</name>
    </ligand>
</feature>
<keyword evidence="6 10" id="KW-0460">Magnesium</keyword>
<proteinExistence type="inferred from homology"/>
<feature type="binding site" evidence="10 13">
    <location>
        <position position="287"/>
    </location>
    <ligand>
        <name>Mg(2+)</name>
        <dbReference type="ChEBI" id="CHEBI:18420"/>
    </ligand>
</feature>
<evidence type="ECO:0000256" key="3">
    <source>
        <dbReference type="ARBA" id="ARBA00012058"/>
    </source>
</evidence>
<dbReference type="GO" id="GO:0004634">
    <property type="term" value="F:phosphopyruvate hydratase activity"/>
    <property type="evidence" value="ECO:0007669"/>
    <property type="project" value="UniProtKB-UniRule"/>
</dbReference>
<evidence type="ECO:0000256" key="13">
    <source>
        <dbReference type="PIRSR" id="PIRSR001400-3"/>
    </source>
</evidence>
<dbReference type="HOGENOM" id="CLU_031223_2_1_9"/>
<dbReference type="PANTHER" id="PTHR11902:SF1">
    <property type="entry name" value="ENOLASE"/>
    <property type="match status" value="1"/>
</dbReference>
<keyword evidence="7 10" id="KW-0324">Glycolysis</keyword>
<keyword evidence="10 13" id="KW-0479">Metal-binding</keyword>
<feature type="domain" description="Enolase N-terminal" evidence="15">
    <location>
        <begin position="5"/>
        <end position="135"/>
    </location>
</feature>
<dbReference type="SFLD" id="SFLDS00001">
    <property type="entry name" value="Enolase"/>
    <property type="match status" value="1"/>
</dbReference>
<reference evidence="16 17" key="1">
    <citation type="submission" date="2011-04" db="EMBL/GenBank/DDBJ databases">
        <title>The complete genome of Thermodesulfobium narugense DSM 14796.</title>
        <authorList>
            <consortium name="US DOE Joint Genome Institute (JGI-PGF)"/>
            <person name="Lucas S."/>
            <person name="Han J."/>
            <person name="Lapidus A."/>
            <person name="Bruce D."/>
            <person name="Goodwin L."/>
            <person name="Pitluck S."/>
            <person name="Peters L."/>
            <person name="Kyrpides N."/>
            <person name="Mavromatis K."/>
            <person name="Pagani I."/>
            <person name="Ivanova N."/>
            <person name="Ovchinnikova G."/>
            <person name="Zhang X."/>
            <person name="Saunders L."/>
            <person name="Detter J.C."/>
            <person name="Tapia R."/>
            <person name="Han C."/>
            <person name="Land M."/>
            <person name="Hauser L."/>
            <person name="Markowitz V."/>
            <person name="Cheng J.-F."/>
            <person name="Hugenholtz P."/>
            <person name="Woyke T."/>
            <person name="Wu D."/>
            <person name="Spring S."/>
            <person name="Schroeder M."/>
            <person name="Brambilla E."/>
            <person name="Klenk H.-P."/>
            <person name="Eisen J.A."/>
        </authorList>
    </citation>
    <scope>NUCLEOTIDE SEQUENCE [LARGE SCALE GENOMIC DNA]</scope>
    <source>
        <strain evidence="16 17">DSM 14796</strain>
    </source>
</reference>
<feature type="binding site" evidence="10 13">
    <location>
        <position position="244"/>
    </location>
    <ligand>
        <name>Mg(2+)</name>
        <dbReference type="ChEBI" id="CHEBI:18420"/>
    </ligand>
</feature>
<evidence type="ECO:0000256" key="6">
    <source>
        <dbReference type="ARBA" id="ARBA00022842"/>
    </source>
</evidence>
<feature type="binding site" evidence="12">
    <location>
        <position position="314"/>
    </location>
    <ligand>
        <name>substrate</name>
    </ligand>
</feature>
<dbReference type="Pfam" id="PF00113">
    <property type="entry name" value="Enolase_C"/>
    <property type="match status" value="1"/>
</dbReference>
<dbReference type="InterPro" id="IPR000941">
    <property type="entry name" value="Enolase"/>
</dbReference>
<sequence>MQQGIASIKAREILDSRGNPTIEVDCLLECGITARAGVPSGASTGSKEAIELRDNDKNRFFGKGVLKAVNNVNEIIAPKLIGLDVTKQRQIDSIMIELDGTPNKAKLGANAILGVSLAVARAASYFSDLPLYQYLGGPNANLLPVPCMNIMNGGVHANWQGADFQEFMIAPYGANSFKEAYEWCSEIYQALKGLLKEKGYSVGVGDEGGFAPLVKSNEEPFELMSKAIENAGLKVGEQVGFALDPASSEFYKEGKYILRREKKELEPAKMVKYYEKIVNNFPLVLLEDGLAEYDWDSWKILNKTLGDKIELVGDDIFVTNLEIVKRGISENIANSVLIKLNQIGTLSETLDTVRYAQNSKWGTFVSHRSGETTDSFIADLTVAISAGHLKTGAPARGERVEKYNQLVRIEEELGKYAKYAGKSAFIRPIKF</sequence>
<feature type="binding site" evidence="12">
    <location>
        <position position="287"/>
    </location>
    <ligand>
        <name>substrate</name>
    </ligand>
</feature>
<dbReference type="CDD" id="cd03313">
    <property type="entry name" value="enolase"/>
    <property type="match status" value="1"/>
</dbReference>
<dbReference type="SUPFAM" id="SSF54826">
    <property type="entry name" value="Enolase N-terminal domain-like"/>
    <property type="match status" value="1"/>
</dbReference>
<dbReference type="SFLD" id="SFLDG00178">
    <property type="entry name" value="enolase"/>
    <property type="match status" value="1"/>
</dbReference>
<dbReference type="GO" id="GO:0000287">
    <property type="term" value="F:magnesium ion binding"/>
    <property type="evidence" value="ECO:0007669"/>
    <property type="project" value="UniProtKB-UniRule"/>
</dbReference>
<dbReference type="InterPro" id="IPR029017">
    <property type="entry name" value="Enolase-like_N"/>
</dbReference>
<feature type="binding site" evidence="12">
    <location>
        <begin position="366"/>
        <end position="369"/>
    </location>
    <ligand>
        <name>substrate</name>
    </ligand>
</feature>
<dbReference type="InterPro" id="IPR020810">
    <property type="entry name" value="Enolase_C"/>
</dbReference>
<feature type="binding site" evidence="10 13">
    <location>
        <position position="314"/>
    </location>
    <ligand>
        <name>Mg(2+)</name>
        <dbReference type="ChEBI" id="CHEBI:18420"/>
    </ligand>
</feature>
<comment type="subcellular location">
    <subcellularLocation>
        <location evidence="10">Cytoplasm</location>
    </subcellularLocation>
    <subcellularLocation>
        <location evidence="10">Secreted</location>
    </subcellularLocation>
    <subcellularLocation>
        <location evidence="10">Cell surface</location>
    </subcellularLocation>
    <text evidence="10">Fractions of enolase are present in both the cytoplasm and on the cell surface.</text>
</comment>
<dbReference type="Proteomes" id="UP000011765">
    <property type="component" value="Chromosome"/>
</dbReference>
<feature type="binding site" evidence="10">
    <location>
        <position position="368"/>
    </location>
    <ligand>
        <name>(2R)-2-phosphoglycerate</name>
        <dbReference type="ChEBI" id="CHEBI:58289"/>
    </ligand>
</feature>